<evidence type="ECO:0000256" key="1">
    <source>
        <dbReference type="SAM" id="SignalP"/>
    </source>
</evidence>
<keyword evidence="3" id="KW-0378">Hydrolase</keyword>
<dbReference type="GO" id="GO:0004519">
    <property type="term" value="F:endonuclease activity"/>
    <property type="evidence" value="ECO:0007669"/>
    <property type="project" value="UniProtKB-KW"/>
</dbReference>
<dbReference type="EMBL" id="JBICRM010000039">
    <property type="protein sequence ID" value="MFG1709703.1"/>
    <property type="molecule type" value="Genomic_DNA"/>
</dbReference>
<feature type="domain" description="GmrSD restriction endonucleases C-terminal" evidence="2">
    <location>
        <begin position="91"/>
        <end position="189"/>
    </location>
</feature>
<feature type="chain" id="PRO_5045537753" evidence="1">
    <location>
        <begin position="20"/>
        <end position="194"/>
    </location>
</feature>
<keyword evidence="1" id="KW-0732">Signal</keyword>
<keyword evidence="3" id="KW-0540">Nuclease</keyword>
<dbReference type="PANTHER" id="PTHR24094">
    <property type="entry name" value="SECRETED PROTEIN"/>
    <property type="match status" value="1"/>
</dbReference>
<gene>
    <name evidence="3" type="ORF">ACFLIM_41635</name>
</gene>
<protein>
    <submittedName>
        <fullName evidence="3">HNH endonuclease family protein</fullName>
    </submittedName>
</protein>
<evidence type="ECO:0000259" key="2">
    <source>
        <dbReference type="Pfam" id="PF07510"/>
    </source>
</evidence>
<dbReference type="InterPro" id="IPR011089">
    <property type="entry name" value="GmrSD_C"/>
</dbReference>
<evidence type="ECO:0000313" key="4">
    <source>
        <dbReference type="Proteomes" id="UP001603978"/>
    </source>
</evidence>
<sequence length="194" mass="21928">MIAWSLMLITLLLPEPTSAANARSELKELTVAPAGSLDGYSHLRFMPEWAEEVGMCDSREIVLHRDATEITTGWDCSAIQGTWYSRYDGKTLHSEAEIDVDHLVPLSNAWRSGARAWTDAQRYSFANDLIRPELIAVSESANLDKGGRSPISWRPRKDYWCTYARAWITVKHHYRLTVTENEKRALAEMLGACA</sequence>
<dbReference type="RefSeq" id="WP_393174735.1">
    <property type="nucleotide sequence ID" value="NZ_JBICRM010000039.1"/>
</dbReference>
<evidence type="ECO:0000313" key="3">
    <source>
        <dbReference type="EMBL" id="MFG1709703.1"/>
    </source>
</evidence>
<comment type="caution">
    <text evidence="3">The sequence shown here is derived from an EMBL/GenBank/DDBJ whole genome shotgun (WGS) entry which is preliminary data.</text>
</comment>
<dbReference type="Proteomes" id="UP001603978">
    <property type="component" value="Unassembled WGS sequence"/>
</dbReference>
<reference evidence="3 4" key="1">
    <citation type="submission" date="2024-10" db="EMBL/GenBank/DDBJ databases">
        <authorList>
            <person name="Topkara A.R."/>
            <person name="Saygin H."/>
        </authorList>
    </citation>
    <scope>NUCLEOTIDE SEQUENCE [LARGE SCALE GENOMIC DNA]</scope>
    <source>
        <strain evidence="3 4">M3C6</strain>
    </source>
</reference>
<proteinExistence type="predicted"/>
<keyword evidence="3" id="KW-0255">Endonuclease</keyword>
<accession>A0ABW7AUE4</accession>
<keyword evidence="4" id="KW-1185">Reference proteome</keyword>
<feature type="signal peptide" evidence="1">
    <location>
        <begin position="1"/>
        <end position="19"/>
    </location>
</feature>
<name>A0ABW7AUE4_9ACTN</name>
<dbReference type="Pfam" id="PF07510">
    <property type="entry name" value="GmrSD_C"/>
    <property type="match status" value="1"/>
</dbReference>
<dbReference type="PANTHER" id="PTHR24094:SF15">
    <property type="entry name" value="AMP-DEPENDENT SYNTHETASE_LIGASE DOMAIN-CONTAINING PROTEIN-RELATED"/>
    <property type="match status" value="1"/>
</dbReference>
<organism evidence="3 4">
    <name type="scientific">Nonomuraea marmarensis</name>
    <dbReference type="NCBI Taxonomy" id="3351344"/>
    <lineage>
        <taxon>Bacteria</taxon>
        <taxon>Bacillati</taxon>
        <taxon>Actinomycetota</taxon>
        <taxon>Actinomycetes</taxon>
        <taxon>Streptosporangiales</taxon>
        <taxon>Streptosporangiaceae</taxon>
        <taxon>Nonomuraea</taxon>
    </lineage>
</organism>